<accession>A0A521CM17</accession>
<organism evidence="1 2">
    <name type="scientific">Thalassovita litoralis</name>
    <dbReference type="NCBI Taxonomy" id="1010611"/>
    <lineage>
        <taxon>Bacteria</taxon>
        <taxon>Pseudomonadati</taxon>
        <taxon>Pseudomonadota</taxon>
        <taxon>Alphaproteobacteria</taxon>
        <taxon>Rhodobacterales</taxon>
        <taxon>Roseobacteraceae</taxon>
        <taxon>Thalassovita</taxon>
    </lineage>
</organism>
<keyword evidence="2" id="KW-1185">Reference proteome</keyword>
<dbReference type="EMBL" id="FXTO01000007">
    <property type="protein sequence ID" value="SMO59730.1"/>
    <property type="molecule type" value="Genomic_DNA"/>
</dbReference>
<evidence type="ECO:0000313" key="2">
    <source>
        <dbReference type="Proteomes" id="UP000316030"/>
    </source>
</evidence>
<dbReference type="OrthoDB" id="9799097at2"/>
<gene>
    <name evidence="1" type="ORF">SAMN06265173_1074</name>
</gene>
<dbReference type="AlphaFoldDB" id="A0A521CM17"/>
<protein>
    <submittedName>
        <fullName evidence="1">Uncharacterized protein</fullName>
    </submittedName>
</protein>
<dbReference type="RefSeq" id="WP_142492799.1">
    <property type="nucleotide sequence ID" value="NZ_FXTO01000007.1"/>
</dbReference>
<sequence length="199" mass="22155">MVENWIRMDEAEDVAGSIRHVIRAAQVVGDDPLAWKWVVLALHSALQGACVCHLTTTAAPVGAVTKPNAGEWLAYFENSRTNLKAKPPKTHLMGLPDLLAAVREPHSAGDRSNTAGVVISETELNRLRCFHRDIRNQFVHFEPMGWSIEVSGVPEIAKLAARIIGDILQIGWAFRHQDDAKREEMQRSLHTMALIEWPA</sequence>
<evidence type="ECO:0000313" key="1">
    <source>
        <dbReference type="EMBL" id="SMO59730.1"/>
    </source>
</evidence>
<reference evidence="1 2" key="1">
    <citation type="submission" date="2017-05" db="EMBL/GenBank/DDBJ databases">
        <authorList>
            <person name="Varghese N."/>
            <person name="Submissions S."/>
        </authorList>
    </citation>
    <scope>NUCLEOTIDE SEQUENCE [LARGE SCALE GENOMIC DNA]</scope>
    <source>
        <strain evidence="1 2">DSM 29506</strain>
    </source>
</reference>
<name>A0A521CM17_9RHOB</name>
<proteinExistence type="predicted"/>
<dbReference type="Proteomes" id="UP000316030">
    <property type="component" value="Unassembled WGS sequence"/>
</dbReference>